<reference evidence="2 4" key="2">
    <citation type="journal article" date="2013" name="Nature">
        <title>Insights into bilaterian evolution from three spiralian genomes.</title>
        <authorList>
            <person name="Simakov O."/>
            <person name="Marletaz F."/>
            <person name="Cho S.J."/>
            <person name="Edsinger-Gonzales E."/>
            <person name="Havlak P."/>
            <person name="Hellsten U."/>
            <person name="Kuo D.H."/>
            <person name="Larsson T."/>
            <person name="Lv J."/>
            <person name="Arendt D."/>
            <person name="Savage R."/>
            <person name="Osoegawa K."/>
            <person name="de Jong P."/>
            <person name="Grimwood J."/>
            <person name="Chapman J.A."/>
            <person name="Shapiro H."/>
            <person name="Aerts A."/>
            <person name="Otillar R.P."/>
            <person name="Terry A.Y."/>
            <person name="Boore J.L."/>
            <person name="Grigoriev I.V."/>
            <person name="Lindberg D.R."/>
            <person name="Seaver E.C."/>
            <person name="Weisblat D.A."/>
            <person name="Putnam N.H."/>
            <person name="Rokhsar D.S."/>
        </authorList>
    </citation>
    <scope>NUCLEOTIDE SEQUENCE</scope>
</reference>
<sequence length="212" mass="23305">MGKVSEIPNFSWSWDDCLVHVKNLNVYNELNAKQREMKEELVRLKVKSNEMVKEISALSDKNEKKFIALQNAIIDISKNLKASLNKSWAEVAGLCRVFVDTVKDAAVFSPTTSSVDALVVAAILAASAIVDTVGSVSVISTVAIAHAICRWIPHTLTQAVVPLAETRRSTISSTDLRVGIYGPGKRDKEMFHPSCRAYGPVFPHARKASLKR</sequence>
<evidence type="ECO:0000313" key="2">
    <source>
        <dbReference type="EMBL" id="ESN90778.1"/>
    </source>
</evidence>
<keyword evidence="1" id="KW-0175">Coiled coil</keyword>
<reference evidence="4" key="1">
    <citation type="submission" date="2012-12" db="EMBL/GenBank/DDBJ databases">
        <authorList>
            <person name="Hellsten U."/>
            <person name="Grimwood J."/>
            <person name="Chapman J.A."/>
            <person name="Shapiro H."/>
            <person name="Aerts A."/>
            <person name="Otillar R.P."/>
            <person name="Terry A.Y."/>
            <person name="Boore J.L."/>
            <person name="Simakov O."/>
            <person name="Marletaz F."/>
            <person name="Cho S.-J."/>
            <person name="Edsinger-Gonzales E."/>
            <person name="Havlak P."/>
            <person name="Kuo D.-H."/>
            <person name="Larsson T."/>
            <person name="Lv J."/>
            <person name="Arendt D."/>
            <person name="Savage R."/>
            <person name="Osoegawa K."/>
            <person name="de Jong P."/>
            <person name="Lindberg D.R."/>
            <person name="Seaver E.C."/>
            <person name="Weisblat D.A."/>
            <person name="Putnam N.H."/>
            <person name="Grigoriev I.V."/>
            <person name="Rokhsar D.S."/>
        </authorList>
    </citation>
    <scope>NUCLEOTIDE SEQUENCE</scope>
</reference>
<protein>
    <submittedName>
        <fullName evidence="2 3">Uncharacterized protein</fullName>
    </submittedName>
</protein>
<evidence type="ECO:0000313" key="4">
    <source>
        <dbReference type="Proteomes" id="UP000015101"/>
    </source>
</evidence>
<dbReference type="Proteomes" id="UP000015101">
    <property type="component" value="Unassembled WGS sequence"/>
</dbReference>
<dbReference type="KEGG" id="hro:HELRODRAFT_182605"/>
<dbReference type="EMBL" id="KB097747">
    <property type="protein sequence ID" value="ESN90778.1"/>
    <property type="molecule type" value="Genomic_DNA"/>
</dbReference>
<gene>
    <name evidence="3" type="primary">20208615</name>
    <name evidence="2" type="ORF">HELRODRAFT_182605</name>
</gene>
<organism evidence="3 4">
    <name type="scientific">Helobdella robusta</name>
    <name type="common">Californian leech</name>
    <dbReference type="NCBI Taxonomy" id="6412"/>
    <lineage>
        <taxon>Eukaryota</taxon>
        <taxon>Metazoa</taxon>
        <taxon>Spiralia</taxon>
        <taxon>Lophotrochozoa</taxon>
        <taxon>Annelida</taxon>
        <taxon>Clitellata</taxon>
        <taxon>Hirudinea</taxon>
        <taxon>Rhynchobdellida</taxon>
        <taxon>Glossiphoniidae</taxon>
        <taxon>Helobdella</taxon>
    </lineage>
</organism>
<dbReference type="GeneID" id="20208615"/>
<evidence type="ECO:0000256" key="1">
    <source>
        <dbReference type="SAM" id="Coils"/>
    </source>
</evidence>
<dbReference type="CTD" id="20208615"/>
<dbReference type="HOGENOM" id="CLU_1300903_0_0_1"/>
<feature type="coiled-coil region" evidence="1">
    <location>
        <begin position="27"/>
        <end position="54"/>
    </location>
</feature>
<dbReference type="AlphaFoldDB" id="T1FIG6"/>
<dbReference type="InParanoid" id="T1FIG6"/>
<name>T1FIG6_HELRO</name>
<proteinExistence type="predicted"/>
<dbReference type="EMBL" id="AMQM01008279">
    <property type="status" value="NOT_ANNOTATED_CDS"/>
    <property type="molecule type" value="Genomic_DNA"/>
</dbReference>
<dbReference type="RefSeq" id="XP_009031100.1">
    <property type="nucleotide sequence ID" value="XM_009032852.1"/>
</dbReference>
<accession>T1FIG6</accession>
<evidence type="ECO:0000313" key="3">
    <source>
        <dbReference type="EnsemblMetazoa" id="HelroP182605"/>
    </source>
</evidence>
<reference evidence="3" key="3">
    <citation type="submission" date="2015-06" db="UniProtKB">
        <authorList>
            <consortium name="EnsemblMetazoa"/>
        </authorList>
    </citation>
    <scope>IDENTIFICATION</scope>
</reference>
<dbReference type="EnsemblMetazoa" id="HelroT182605">
    <property type="protein sequence ID" value="HelroP182605"/>
    <property type="gene ID" value="HelroG182605"/>
</dbReference>
<keyword evidence="4" id="KW-1185">Reference proteome</keyword>